<proteinExistence type="predicted"/>
<protein>
    <submittedName>
        <fullName evidence="5">E3 ubiquitin-protein ligase UHRF1</fullName>
    </submittedName>
</protein>
<dbReference type="GO" id="GO:0061630">
    <property type="term" value="F:ubiquitin protein ligase activity"/>
    <property type="evidence" value="ECO:0007669"/>
    <property type="project" value="TreeGrafter"/>
</dbReference>
<dbReference type="AlphaFoldDB" id="A0AAN7B8M7"/>
<feature type="compositionally biased region" description="Pro residues" evidence="3">
    <location>
        <begin position="82"/>
        <end position="91"/>
    </location>
</feature>
<comment type="caution">
    <text evidence="5">The sequence shown here is derived from an EMBL/GenBank/DDBJ whole genome shotgun (WGS) entry which is preliminary data.</text>
</comment>
<organism evidence="5 6">
    <name type="scientific">Rhypophila decipiens</name>
    <dbReference type="NCBI Taxonomy" id="261697"/>
    <lineage>
        <taxon>Eukaryota</taxon>
        <taxon>Fungi</taxon>
        <taxon>Dikarya</taxon>
        <taxon>Ascomycota</taxon>
        <taxon>Pezizomycotina</taxon>
        <taxon>Sordariomycetes</taxon>
        <taxon>Sordariomycetidae</taxon>
        <taxon>Sordariales</taxon>
        <taxon>Naviculisporaceae</taxon>
        <taxon>Rhypophila</taxon>
    </lineage>
</organism>
<feature type="region of interest" description="Disordered" evidence="3">
    <location>
        <begin position="200"/>
        <end position="250"/>
    </location>
</feature>
<feature type="domain" description="YDG" evidence="4">
    <location>
        <begin position="293"/>
        <end position="435"/>
    </location>
</feature>
<dbReference type="GO" id="GO:0005634">
    <property type="term" value="C:nucleus"/>
    <property type="evidence" value="ECO:0007669"/>
    <property type="project" value="UniProtKB-SubCell"/>
</dbReference>
<dbReference type="PROSITE" id="PS51015">
    <property type="entry name" value="YDG"/>
    <property type="match status" value="1"/>
</dbReference>
<dbReference type="InterPro" id="IPR036987">
    <property type="entry name" value="SRA-YDG_sf"/>
</dbReference>
<evidence type="ECO:0000256" key="2">
    <source>
        <dbReference type="PROSITE-ProRule" id="PRU00358"/>
    </source>
</evidence>
<feature type="region of interest" description="Disordered" evidence="3">
    <location>
        <begin position="1"/>
        <end position="105"/>
    </location>
</feature>
<keyword evidence="6" id="KW-1185">Reference proteome</keyword>
<dbReference type="Gene3D" id="2.30.280.10">
    <property type="entry name" value="SRA-YDG"/>
    <property type="match status" value="1"/>
</dbReference>
<dbReference type="PANTHER" id="PTHR14140">
    <property type="entry name" value="E3 UBIQUITIN-PROTEIN LIGASE UHRF-RELATED"/>
    <property type="match status" value="1"/>
</dbReference>
<dbReference type="Proteomes" id="UP001301769">
    <property type="component" value="Unassembled WGS sequence"/>
</dbReference>
<dbReference type="InterPro" id="IPR003105">
    <property type="entry name" value="SRA_YDG"/>
</dbReference>
<evidence type="ECO:0000313" key="6">
    <source>
        <dbReference type="Proteomes" id="UP001301769"/>
    </source>
</evidence>
<dbReference type="EMBL" id="MU858086">
    <property type="protein sequence ID" value="KAK4214883.1"/>
    <property type="molecule type" value="Genomic_DNA"/>
</dbReference>
<dbReference type="InterPro" id="IPR015947">
    <property type="entry name" value="PUA-like_sf"/>
</dbReference>
<accession>A0AAN7B8M7</accession>
<name>A0AAN7B8M7_9PEZI</name>
<dbReference type="GO" id="GO:0044027">
    <property type="term" value="P:negative regulation of gene expression via chromosomal CpG island methylation"/>
    <property type="evidence" value="ECO:0007669"/>
    <property type="project" value="TreeGrafter"/>
</dbReference>
<dbReference type="GO" id="GO:0016567">
    <property type="term" value="P:protein ubiquitination"/>
    <property type="evidence" value="ECO:0007669"/>
    <property type="project" value="TreeGrafter"/>
</dbReference>
<dbReference type="SUPFAM" id="SSF88697">
    <property type="entry name" value="PUA domain-like"/>
    <property type="match status" value="1"/>
</dbReference>
<comment type="subcellular location">
    <subcellularLocation>
        <location evidence="2">Nucleus</location>
    </subcellularLocation>
</comment>
<dbReference type="InterPro" id="IPR045134">
    <property type="entry name" value="UHRF1/2-like"/>
</dbReference>
<gene>
    <name evidence="5" type="ORF">QBC37DRAFT_420126</name>
</gene>
<evidence type="ECO:0000259" key="4">
    <source>
        <dbReference type="PROSITE" id="PS51015"/>
    </source>
</evidence>
<reference evidence="5" key="1">
    <citation type="journal article" date="2023" name="Mol. Phylogenet. Evol.">
        <title>Genome-scale phylogeny and comparative genomics of the fungal order Sordariales.</title>
        <authorList>
            <person name="Hensen N."/>
            <person name="Bonometti L."/>
            <person name="Westerberg I."/>
            <person name="Brannstrom I.O."/>
            <person name="Guillou S."/>
            <person name="Cros-Aarteil S."/>
            <person name="Calhoun S."/>
            <person name="Haridas S."/>
            <person name="Kuo A."/>
            <person name="Mondo S."/>
            <person name="Pangilinan J."/>
            <person name="Riley R."/>
            <person name="LaButti K."/>
            <person name="Andreopoulos B."/>
            <person name="Lipzen A."/>
            <person name="Chen C."/>
            <person name="Yan M."/>
            <person name="Daum C."/>
            <person name="Ng V."/>
            <person name="Clum A."/>
            <person name="Steindorff A."/>
            <person name="Ohm R.A."/>
            <person name="Martin F."/>
            <person name="Silar P."/>
            <person name="Natvig D.O."/>
            <person name="Lalanne C."/>
            <person name="Gautier V."/>
            <person name="Ament-Velasquez S.L."/>
            <person name="Kruys A."/>
            <person name="Hutchinson M.I."/>
            <person name="Powell A.J."/>
            <person name="Barry K."/>
            <person name="Miller A.N."/>
            <person name="Grigoriev I.V."/>
            <person name="Debuchy R."/>
            <person name="Gladieux P."/>
            <person name="Hiltunen Thoren M."/>
            <person name="Johannesson H."/>
        </authorList>
    </citation>
    <scope>NUCLEOTIDE SEQUENCE</scope>
    <source>
        <strain evidence="5">PSN293</strain>
    </source>
</reference>
<keyword evidence="1 2" id="KW-0539">Nucleus</keyword>
<evidence type="ECO:0000256" key="1">
    <source>
        <dbReference type="ARBA" id="ARBA00023242"/>
    </source>
</evidence>
<reference evidence="5" key="2">
    <citation type="submission" date="2023-05" db="EMBL/GenBank/DDBJ databases">
        <authorList>
            <consortium name="Lawrence Berkeley National Laboratory"/>
            <person name="Steindorff A."/>
            <person name="Hensen N."/>
            <person name="Bonometti L."/>
            <person name="Westerberg I."/>
            <person name="Brannstrom I.O."/>
            <person name="Guillou S."/>
            <person name="Cros-Aarteil S."/>
            <person name="Calhoun S."/>
            <person name="Haridas S."/>
            <person name="Kuo A."/>
            <person name="Mondo S."/>
            <person name="Pangilinan J."/>
            <person name="Riley R."/>
            <person name="Labutti K."/>
            <person name="Andreopoulos B."/>
            <person name="Lipzen A."/>
            <person name="Chen C."/>
            <person name="Yanf M."/>
            <person name="Daum C."/>
            <person name="Ng V."/>
            <person name="Clum A."/>
            <person name="Ohm R."/>
            <person name="Martin F."/>
            <person name="Silar P."/>
            <person name="Natvig D."/>
            <person name="Lalanne C."/>
            <person name="Gautier V."/>
            <person name="Ament-Velasquez S.L."/>
            <person name="Kruys A."/>
            <person name="Hutchinson M.I."/>
            <person name="Powell A.J."/>
            <person name="Barry K."/>
            <person name="Miller A.N."/>
            <person name="Grigoriev I.V."/>
            <person name="Debuchy R."/>
            <person name="Gladieux P."/>
            <person name="Thoren M.H."/>
            <person name="Johannesson H."/>
        </authorList>
    </citation>
    <scope>NUCLEOTIDE SEQUENCE</scope>
    <source>
        <strain evidence="5">PSN293</strain>
    </source>
</reference>
<dbReference type="PANTHER" id="PTHR14140:SF27">
    <property type="entry name" value="OS04G0289800 PROTEIN"/>
    <property type="match status" value="1"/>
</dbReference>
<evidence type="ECO:0000256" key="3">
    <source>
        <dbReference type="SAM" id="MobiDB-lite"/>
    </source>
</evidence>
<feature type="compositionally biased region" description="Low complexity" evidence="3">
    <location>
        <begin position="35"/>
        <end position="81"/>
    </location>
</feature>
<sequence length="464" mass="50749">MPARQGGRAGADKIRKPQLSALAKETREKQRQLVRAATSAMTSPTSPRSPTSPQIMASSSISPLPASSLSALPASSLSPLPASSPSPPPANMPSETSGATARAWVSSLEEGRRQILMMLVMLKNRSRDINTPEKLAGRVEAVKSFLRYLEYEVEMTPAIKAKLQLDQVLAAPERPDLSPTAPPEIAAECRRLLDQYNEENWGADDVPDGPPAAAQQAEAHDHDHGEPGPTPPTAGPTAPASDTHTATMRLPDPAHPIWGLEGIMHGWALKPGNIRYYIADPRYTKKKRNPKVYGHNGFEPGDWWPLQKIAHFWGCHGAPICGISGGDEGAYSIVSSGASTYDALDQDFGDKLLYSADNSHDNTDPNRVTYTSNMTKKLHTSIATGKPVRVLRSAGGKKAYTPACGIRYDGLYRVMQVREVLNNRGGLYEQFELRRLPNQRSLEEIRRIPTQEQQTAYNKMKDGY</sequence>
<dbReference type="SMART" id="SM00466">
    <property type="entry name" value="SRA"/>
    <property type="match status" value="1"/>
</dbReference>
<evidence type="ECO:0000313" key="5">
    <source>
        <dbReference type="EMBL" id="KAK4214883.1"/>
    </source>
</evidence>
<dbReference type="Pfam" id="PF02182">
    <property type="entry name" value="SAD_SRA"/>
    <property type="match status" value="1"/>
</dbReference>